<evidence type="ECO:0000256" key="4">
    <source>
        <dbReference type="ARBA" id="ARBA00023136"/>
    </source>
</evidence>
<dbReference type="GO" id="GO:0016020">
    <property type="term" value="C:membrane"/>
    <property type="evidence" value="ECO:0007669"/>
    <property type="project" value="UniProtKB-SubCell"/>
</dbReference>
<evidence type="ECO:0000256" key="2">
    <source>
        <dbReference type="ARBA" id="ARBA00022692"/>
    </source>
</evidence>
<keyword evidence="3 9" id="KW-1133">Transmembrane helix</keyword>
<dbReference type="AlphaFoldDB" id="A0A1S6IY60"/>
<keyword evidence="13" id="KW-1185">Reference proteome</keyword>
<evidence type="ECO:0000256" key="1">
    <source>
        <dbReference type="ARBA" id="ARBA00004167"/>
    </source>
</evidence>
<evidence type="ECO:0000313" key="13">
    <source>
        <dbReference type="Proteomes" id="UP000189464"/>
    </source>
</evidence>
<dbReference type="PANTHER" id="PTHR37461">
    <property type="entry name" value="ANTI-SIGMA-K FACTOR RSKA"/>
    <property type="match status" value="1"/>
</dbReference>
<keyword evidence="7" id="KW-0175">Coiled coil</keyword>
<feature type="transmembrane region" description="Helical" evidence="9">
    <location>
        <begin position="97"/>
        <end position="117"/>
    </location>
</feature>
<dbReference type="InterPro" id="IPR027383">
    <property type="entry name" value="Znf_put"/>
</dbReference>
<sequence>MRCQDIMELLSPYLDGAVTAEELEAVRVHVACCPRCSAELEELRACIGMLKELPLVAPPVDFRAGLMEKLDQLSTPQGSTKKTNFFDRITGIAKSSWYRAAAVAAVMVMAIGITSLWEKEGNFPPLDQQSPEVIVVHEPQEGQENTEINEQQPSPESQSNEPGSSSGAVPNSQAKQPAQQESISTPVINQATTKQEESYVPQPSEGLAAVSATIKLDVAGIEDTLKAIDSLTQANGGTIYQPYSGTQDSGLVGIKISRQNYEQVIGALKKLGSVISYLPTEKDLSVQHQTAKAELERLKAEQEVLLQSKLTNETNQEWENQLKEVNQALLKQIEVMKLLEERANYCLINIHLQ</sequence>
<dbReference type="KEGG" id="dfg:B0537_11770"/>
<name>A0A1S6IY60_9FIRM</name>
<proteinExistence type="inferred from homology"/>
<feature type="compositionally biased region" description="Polar residues" evidence="8">
    <location>
        <begin position="142"/>
        <end position="184"/>
    </location>
</feature>
<dbReference type="PANTHER" id="PTHR37461:SF1">
    <property type="entry name" value="ANTI-SIGMA-K FACTOR RSKA"/>
    <property type="match status" value="1"/>
</dbReference>
<gene>
    <name evidence="12" type="ORF">B0537_11770</name>
</gene>
<evidence type="ECO:0000256" key="6">
    <source>
        <dbReference type="ARBA" id="ARBA00024438"/>
    </source>
</evidence>
<evidence type="ECO:0000259" key="11">
    <source>
        <dbReference type="Pfam" id="PF14257"/>
    </source>
</evidence>
<dbReference type="GO" id="GO:0016989">
    <property type="term" value="F:sigma factor antagonist activity"/>
    <property type="evidence" value="ECO:0007669"/>
    <property type="project" value="TreeGrafter"/>
</dbReference>
<dbReference type="EMBL" id="CP019698">
    <property type="protein sequence ID" value="AQS59696.1"/>
    <property type="molecule type" value="Genomic_DNA"/>
</dbReference>
<feature type="domain" description="Putative zinc-finger" evidence="10">
    <location>
        <begin position="3"/>
        <end position="36"/>
    </location>
</feature>
<dbReference type="Pfam" id="PF14257">
    <property type="entry name" value="DUF4349"/>
    <property type="match status" value="1"/>
</dbReference>
<dbReference type="STRING" id="1833852.B0537_11770"/>
<dbReference type="OrthoDB" id="9808253at2"/>
<evidence type="ECO:0000256" key="9">
    <source>
        <dbReference type="SAM" id="Phobius"/>
    </source>
</evidence>
<feature type="domain" description="DUF4349" evidence="11">
    <location>
        <begin position="211"/>
        <end position="352"/>
    </location>
</feature>
<keyword evidence="2 9" id="KW-0812">Transmembrane</keyword>
<comment type="similarity">
    <text evidence="5">Belongs to the zinc-associated anti-sigma factor (ZAS) superfamily. Anti-sigma-W factor family.</text>
</comment>
<evidence type="ECO:0000256" key="5">
    <source>
        <dbReference type="ARBA" id="ARBA00024353"/>
    </source>
</evidence>
<accession>A0A1S6IY60</accession>
<feature type="region of interest" description="Disordered" evidence="8">
    <location>
        <begin position="141"/>
        <end position="184"/>
    </location>
</feature>
<keyword evidence="4 9" id="KW-0472">Membrane</keyword>
<dbReference type="RefSeq" id="WP_077714746.1">
    <property type="nucleotide sequence ID" value="NZ_CP019698.1"/>
</dbReference>
<evidence type="ECO:0000259" key="10">
    <source>
        <dbReference type="Pfam" id="PF13490"/>
    </source>
</evidence>
<dbReference type="Proteomes" id="UP000189464">
    <property type="component" value="Chromosome"/>
</dbReference>
<dbReference type="Gene3D" id="1.10.10.1320">
    <property type="entry name" value="Anti-sigma factor, zinc-finger domain"/>
    <property type="match status" value="1"/>
</dbReference>
<evidence type="ECO:0000313" key="12">
    <source>
        <dbReference type="EMBL" id="AQS59696.1"/>
    </source>
</evidence>
<dbReference type="GO" id="GO:0006417">
    <property type="term" value="P:regulation of translation"/>
    <property type="evidence" value="ECO:0007669"/>
    <property type="project" value="TreeGrafter"/>
</dbReference>
<evidence type="ECO:0000256" key="7">
    <source>
        <dbReference type="SAM" id="Coils"/>
    </source>
</evidence>
<dbReference type="InterPro" id="IPR041916">
    <property type="entry name" value="Anti_sigma_zinc_sf"/>
</dbReference>
<dbReference type="Pfam" id="PF13490">
    <property type="entry name" value="zf-HC2"/>
    <property type="match status" value="1"/>
</dbReference>
<evidence type="ECO:0000256" key="3">
    <source>
        <dbReference type="ARBA" id="ARBA00022989"/>
    </source>
</evidence>
<protein>
    <recommendedName>
        <fullName evidence="6">Anti-sigma-W factor RsiW</fullName>
    </recommendedName>
</protein>
<dbReference type="InterPro" id="IPR051474">
    <property type="entry name" value="Anti-sigma-K/W_factor"/>
</dbReference>
<organism evidence="12 13">
    <name type="scientific">Desulforamulus ferrireducens</name>
    <dbReference type="NCBI Taxonomy" id="1833852"/>
    <lineage>
        <taxon>Bacteria</taxon>
        <taxon>Bacillati</taxon>
        <taxon>Bacillota</taxon>
        <taxon>Clostridia</taxon>
        <taxon>Eubacteriales</taxon>
        <taxon>Peptococcaceae</taxon>
        <taxon>Desulforamulus</taxon>
    </lineage>
</organism>
<feature type="coiled-coil region" evidence="7">
    <location>
        <begin position="281"/>
        <end position="342"/>
    </location>
</feature>
<evidence type="ECO:0000256" key="8">
    <source>
        <dbReference type="SAM" id="MobiDB-lite"/>
    </source>
</evidence>
<comment type="subcellular location">
    <subcellularLocation>
        <location evidence="1">Membrane</location>
        <topology evidence="1">Single-pass membrane protein</topology>
    </subcellularLocation>
</comment>
<reference evidence="12 13" key="1">
    <citation type="journal article" date="2016" name="Int. J. Syst. Evol. Microbiol.">
        <title>Desulfotomaculum ferrireducens sp. nov., a moderately thermophilic sulfate-reducing and dissimilatory Fe(III)-reducing bacterium isolated from compost.</title>
        <authorList>
            <person name="Yang G."/>
            <person name="Guo J."/>
            <person name="Zhuang L."/>
            <person name="Yuan Y."/>
            <person name="Zhou S."/>
        </authorList>
    </citation>
    <scope>NUCLEOTIDE SEQUENCE [LARGE SCALE GENOMIC DNA]</scope>
    <source>
        <strain evidence="12 13">GSS09</strain>
    </source>
</reference>
<dbReference type="InterPro" id="IPR025645">
    <property type="entry name" value="DUF4349"/>
</dbReference>